<dbReference type="Gene3D" id="1.10.472.80">
    <property type="entry name" value="Ypt/Rab-GAP domain of gyp1p, domain 3"/>
    <property type="match status" value="1"/>
</dbReference>
<reference evidence="2" key="2">
    <citation type="submission" date="2021-01" db="UniProtKB">
        <authorList>
            <consortium name="EnsemblMetazoa"/>
        </authorList>
    </citation>
    <scope>IDENTIFICATION</scope>
</reference>
<dbReference type="KEGG" id="spu:577655"/>
<dbReference type="Pfam" id="PF00566">
    <property type="entry name" value="RabGAP-TBC"/>
    <property type="match status" value="1"/>
</dbReference>
<reference evidence="3" key="1">
    <citation type="submission" date="2015-02" db="EMBL/GenBank/DDBJ databases">
        <title>Genome sequencing for Strongylocentrotus purpuratus.</title>
        <authorList>
            <person name="Murali S."/>
            <person name="Liu Y."/>
            <person name="Vee V."/>
            <person name="English A."/>
            <person name="Wang M."/>
            <person name="Skinner E."/>
            <person name="Han Y."/>
            <person name="Muzny D.M."/>
            <person name="Worley K.C."/>
            <person name="Gibbs R.A."/>
        </authorList>
    </citation>
    <scope>NUCLEOTIDE SEQUENCE</scope>
</reference>
<dbReference type="OMA" id="IFREMYM"/>
<organism evidence="2 3">
    <name type="scientific">Strongylocentrotus purpuratus</name>
    <name type="common">Purple sea urchin</name>
    <dbReference type="NCBI Taxonomy" id="7668"/>
    <lineage>
        <taxon>Eukaryota</taxon>
        <taxon>Metazoa</taxon>
        <taxon>Echinodermata</taxon>
        <taxon>Eleutherozoa</taxon>
        <taxon>Echinozoa</taxon>
        <taxon>Echinoidea</taxon>
        <taxon>Euechinoidea</taxon>
        <taxon>Echinacea</taxon>
        <taxon>Camarodonta</taxon>
        <taxon>Echinidea</taxon>
        <taxon>Strongylocentrotidae</taxon>
        <taxon>Strongylocentrotus</taxon>
    </lineage>
</organism>
<keyword evidence="3" id="KW-1185">Reference proteome</keyword>
<dbReference type="InterPro" id="IPR000195">
    <property type="entry name" value="Rab-GAP-TBC_dom"/>
</dbReference>
<dbReference type="OrthoDB" id="10249775at2759"/>
<accession>A0A7M7SW97</accession>
<dbReference type="PANTHER" id="PTHR16110">
    <property type="entry name" value="TBC1 DOMAIN FAMILY MEMBER 19"/>
    <property type="match status" value="1"/>
</dbReference>
<dbReference type="Proteomes" id="UP000007110">
    <property type="component" value="Unassembled WGS sequence"/>
</dbReference>
<name>A0A7M7SW97_STRPU</name>
<proteinExistence type="predicted"/>
<evidence type="ECO:0000259" key="1">
    <source>
        <dbReference type="PROSITE" id="PS50086"/>
    </source>
</evidence>
<dbReference type="RefSeq" id="XP_030836073.1">
    <property type="nucleotide sequence ID" value="XM_030980213.1"/>
</dbReference>
<dbReference type="EnsemblMetazoa" id="XM_030980213">
    <property type="protein sequence ID" value="XP_030836073"/>
    <property type="gene ID" value="LOC577655"/>
</dbReference>
<protein>
    <recommendedName>
        <fullName evidence="1">Rab-GAP TBC domain-containing protein</fullName>
    </recommendedName>
</protein>
<dbReference type="InParanoid" id="A0A7M7SW97"/>
<evidence type="ECO:0000313" key="2">
    <source>
        <dbReference type="EnsemblMetazoa" id="XP_030836073"/>
    </source>
</evidence>
<dbReference type="PANTHER" id="PTHR16110:SF1">
    <property type="entry name" value="TBC1 DOMAIN FAMILY MEMBER 19"/>
    <property type="match status" value="1"/>
</dbReference>
<dbReference type="SUPFAM" id="SSF47923">
    <property type="entry name" value="Ypt/Rab-GAP domain of gyp1p"/>
    <property type="match status" value="1"/>
</dbReference>
<dbReference type="InterPro" id="IPR035969">
    <property type="entry name" value="Rab-GAP_TBC_sf"/>
</dbReference>
<sequence>MGEDKLFYEQLRHYVFQHDLLVDNLYYKDVKLTATNDDQYFVFEDFLYQVLLIFSRDTSVLKHFGKSSATPAKSYIRGMLGVDEFAVVYPPNGVIPFHGFAMFVAPLCFVYDQPADLYYVFREIYMRHLFRLHAISSHPQGILSLCILFEGLLQTIQPQLFFHLKQINAQPLKIAFKWMMRAFSGYLASDQLLLLWDRILAYDSTELLAVLAVAIFCFRRTNLMEASTLASADAILADISTIQIMPLLQIVLFP</sequence>
<evidence type="ECO:0000313" key="3">
    <source>
        <dbReference type="Proteomes" id="UP000007110"/>
    </source>
</evidence>
<dbReference type="GeneID" id="577655"/>
<dbReference type="PROSITE" id="PS50086">
    <property type="entry name" value="TBC_RABGAP"/>
    <property type="match status" value="1"/>
</dbReference>
<dbReference type="AlphaFoldDB" id="A0A7M7SW97"/>
<dbReference type="InterPro" id="IPR042507">
    <property type="entry name" value="TBC1D19"/>
</dbReference>
<feature type="domain" description="Rab-GAP TBC" evidence="1">
    <location>
        <begin position="6"/>
        <end position="203"/>
    </location>
</feature>